<feature type="non-terminal residue" evidence="1">
    <location>
        <position position="151"/>
    </location>
</feature>
<sequence length="151" mass="16705">DQACSINSTAVEWHSSKRQGNNSDLKISQTMPKIYSYNLTSLCKLLVSDLATIQEKVRRIGPGQTFYATGDIIGDIRAHIVRSINQNGITLYKRSLNNSKNTSGTNHNIYSLLREGISKSHPSVYIVEENLLLESSGLFNSTWNPGSMPAC</sequence>
<dbReference type="SUPFAM" id="SSF56502">
    <property type="entry name" value="gp120 core"/>
    <property type="match status" value="1"/>
</dbReference>
<reference evidence="1" key="1">
    <citation type="journal article" date="2008" name="AIDS Res. Hum. Retroviruses">
        <title>HIV type 1 genetic diversity in Moyale, Mandera, and Turkana based on env-C2-V3 sequences.</title>
        <authorList>
            <person name="Khamadi S.A."/>
            <person name="Lihana R.W."/>
            <person name="Mwaniki D.L."/>
            <person name="Kinyua J."/>
            <person name="Lagat N."/>
            <person name="Carter J.Y."/>
            <person name="Ichimura H."/>
            <person name="Oishi I."/>
            <person name="Okoth F.A."/>
            <person name="Ochieng W."/>
        </authorList>
    </citation>
    <scope>NUCLEOTIDE SEQUENCE</scope>
    <source>
        <strain evidence="1">MADH006</strain>
    </source>
</reference>
<proteinExistence type="predicted"/>
<dbReference type="InterPro" id="IPR036377">
    <property type="entry name" value="Gp120_core_sf"/>
</dbReference>
<organismHost>
    <name type="scientific">Homo sapiens</name>
    <name type="common">Human</name>
    <dbReference type="NCBI Taxonomy" id="9606"/>
</organismHost>
<organism evidence="1">
    <name type="scientific">Human immunodeficiency virus type 1</name>
    <name type="common">HIV-1</name>
    <dbReference type="NCBI Taxonomy" id="11676"/>
    <lineage>
        <taxon>Viruses</taxon>
        <taxon>Riboviria</taxon>
        <taxon>Pararnavirae</taxon>
        <taxon>Artverviricota</taxon>
        <taxon>Revtraviricetes</taxon>
        <taxon>Ortervirales</taxon>
        <taxon>Retroviridae</taxon>
        <taxon>Orthoretrovirinae</taxon>
        <taxon>Lentivirus</taxon>
        <taxon>Lentivirus humimdef1</taxon>
    </lineage>
</organism>
<dbReference type="GO" id="GO:0019031">
    <property type="term" value="C:viral envelope"/>
    <property type="evidence" value="ECO:0007669"/>
    <property type="project" value="UniProtKB-KW"/>
</dbReference>
<protein>
    <submittedName>
        <fullName evidence="1">Envelope glycoprotein</fullName>
    </submittedName>
</protein>
<keyword evidence="1" id="KW-0946">Virion</keyword>
<dbReference type="Gene3D" id="2.170.40.20">
    <property type="entry name" value="Human immunodeficiency virus 1, Gp160, envelope glycoprotein"/>
    <property type="match status" value="1"/>
</dbReference>
<keyword evidence="1" id="KW-0261">Viral envelope protein</keyword>
<name>Q3LWW8_HV1</name>
<dbReference type="EMBL" id="DQ155277">
    <property type="protein sequence ID" value="ABA08364.1"/>
    <property type="molecule type" value="Genomic_DNA"/>
</dbReference>
<accession>Q3LWW8</accession>
<feature type="non-terminal residue" evidence="1">
    <location>
        <position position="1"/>
    </location>
</feature>
<evidence type="ECO:0000313" key="1">
    <source>
        <dbReference type="EMBL" id="ABA08364.1"/>
    </source>
</evidence>
<gene>
    <name evidence="1" type="primary">env</name>
</gene>